<accession>A0ACD4D0K4</accession>
<protein>
    <submittedName>
        <fullName evidence="1">Uncharacterized protein</fullName>
    </submittedName>
</protein>
<keyword evidence="1" id="KW-0614">Plasmid</keyword>
<sequence length="86" mass="9518">MAAQHVHEIDAAIKELISSRRQEILQIAQNGANPGPLKNVVEIQSAIDALYRAREQESTIMTVFDHLARYRSETASSKSRSRKGAG</sequence>
<evidence type="ECO:0000313" key="2">
    <source>
        <dbReference type="Proteomes" id="UP001061991"/>
    </source>
</evidence>
<organism evidence="1 2">
    <name type="scientific">Phyllobacterium zundukense</name>
    <dbReference type="NCBI Taxonomy" id="1867719"/>
    <lineage>
        <taxon>Bacteria</taxon>
        <taxon>Pseudomonadati</taxon>
        <taxon>Pseudomonadota</taxon>
        <taxon>Alphaproteobacteria</taxon>
        <taxon>Hyphomicrobiales</taxon>
        <taxon>Phyllobacteriaceae</taxon>
        <taxon>Phyllobacterium</taxon>
    </lineage>
</organism>
<reference evidence="1" key="1">
    <citation type="submission" date="2022-09" db="EMBL/GenBank/DDBJ databases">
        <title>Interaction between co-microsymbionts with complementary sets of symbiotic genes in legume-rhizobium systems.</title>
        <authorList>
            <person name="Safronova V."/>
            <person name="Sazanova A."/>
            <person name="Afonin A."/>
            <person name="Chirak E."/>
        </authorList>
    </citation>
    <scope>NUCLEOTIDE SEQUENCE</scope>
    <source>
        <strain evidence="1">A18/3m</strain>
    </source>
</reference>
<dbReference type="Proteomes" id="UP001061991">
    <property type="component" value="Plasmid p_unnamed1"/>
</dbReference>
<proteinExistence type="predicted"/>
<gene>
    <name evidence="1" type="ORF">N8E88_10120</name>
</gene>
<dbReference type="EMBL" id="CP104972">
    <property type="protein sequence ID" value="UXN59245.1"/>
    <property type="molecule type" value="Genomic_DNA"/>
</dbReference>
<keyword evidence="2" id="KW-1185">Reference proteome</keyword>
<evidence type="ECO:0000313" key="1">
    <source>
        <dbReference type="EMBL" id="UXN59245.1"/>
    </source>
</evidence>
<name>A0ACD4D0K4_9HYPH</name>
<geneLocation type="plasmid" evidence="1 2">
    <name>p_unnamed1</name>
</geneLocation>